<dbReference type="InterPro" id="IPR001087">
    <property type="entry name" value="GDSL"/>
</dbReference>
<name>A0ABQ8DQC9_BRANA</name>
<evidence type="ECO:0000256" key="7">
    <source>
        <dbReference type="ARBA" id="ARBA00023098"/>
    </source>
</evidence>
<dbReference type="InterPro" id="IPR036514">
    <property type="entry name" value="SGNH_hydro_sf"/>
</dbReference>
<dbReference type="Pfam" id="PF00657">
    <property type="entry name" value="Lipase_GDSL"/>
    <property type="match status" value="1"/>
</dbReference>
<evidence type="ECO:0000256" key="4">
    <source>
        <dbReference type="ARBA" id="ARBA00022729"/>
    </source>
</evidence>
<evidence type="ECO:0000256" key="5">
    <source>
        <dbReference type="ARBA" id="ARBA00022801"/>
    </source>
</evidence>
<sequence>MNRLGQKERSMKSLLLFSKTKMKSLLFCVVFLELVWFGYGHDQSRNHHPLAPAFFIFGDSLVDSGNNNYIPTLAKANYLPYGIDFGFPTGRFCNGRTVVDYGAMYLGLPLVPPYLSPVSIGGNVLKGLNYASAAAGILDETGQHYGARTTLNGQISQFEMTIQLQLQPFFQNPADLRKYLAKSIIAINIGSNDYINNYLMPDRYSSSQIYGGKEYATLLIKTLSAQISRLYNLGARKMVLAGSGPLGCIPSQLSMVKGKNSSGCVTKINNLISLFNSRLKDLPNTLNKTLPGSLFIYQNFYALFHDMVVNPSRYGLVVPDKACCGGGRYGGALTCLPLQQPCMDRHHYVFWDAFHPTEIANKIIAKNTFSKSTKYSYPISFYELAKL</sequence>
<evidence type="ECO:0000313" key="9">
    <source>
        <dbReference type="Proteomes" id="UP000824890"/>
    </source>
</evidence>
<organism evidence="8 9">
    <name type="scientific">Brassica napus</name>
    <name type="common">Rape</name>
    <dbReference type="NCBI Taxonomy" id="3708"/>
    <lineage>
        <taxon>Eukaryota</taxon>
        <taxon>Viridiplantae</taxon>
        <taxon>Streptophyta</taxon>
        <taxon>Embryophyta</taxon>
        <taxon>Tracheophyta</taxon>
        <taxon>Spermatophyta</taxon>
        <taxon>Magnoliopsida</taxon>
        <taxon>eudicotyledons</taxon>
        <taxon>Gunneridae</taxon>
        <taxon>Pentapetalae</taxon>
        <taxon>rosids</taxon>
        <taxon>malvids</taxon>
        <taxon>Brassicales</taxon>
        <taxon>Brassicaceae</taxon>
        <taxon>Brassiceae</taxon>
        <taxon>Brassica</taxon>
    </lineage>
</organism>
<keyword evidence="4" id="KW-0732">Signal</keyword>
<evidence type="ECO:0000313" key="8">
    <source>
        <dbReference type="EMBL" id="KAH0931574.1"/>
    </source>
</evidence>
<dbReference type="SUPFAM" id="SSF52266">
    <property type="entry name" value="SGNH hydrolase"/>
    <property type="match status" value="1"/>
</dbReference>
<reference evidence="8 9" key="1">
    <citation type="submission" date="2021-05" db="EMBL/GenBank/DDBJ databases">
        <title>Genome Assembly of Synthetic Allotetraploid Brassica napus Reveals Homoeologous Exchanges between Subgenomes.</title>
        <authorList>
            <person name="Davis J.T."/>
        </authorList>
    </citation>
    <scope>NUCLEOTIDE SEQUENCE [LARGE SCALE GENOMIC DNA]</scope>
    <source>
        <strain evidence="9">cv. Da-Ae</strain>
        <tissue evidence="8">Seedling</tissue>
    </source>
</reference>
<keyword evidence="6" id="KW-0442">Lipid degradation</keyword>
<dbReference type="InterPro" id="IPR035669">
    <property type="entry name" value="SGNH_plant_lipase-like"/>
</dbReference>
<dbReference type="EMBL" id="JAGKQM010000003">
    <property type="protein sequence ID" value="KAH0931574.1"/>
    <property type="molecule type" value="Genomic_DNA"/>
</dbReference>
<comment type="subcellular location">
    <subcellularLocation>
        <location evidence="1">Secreted</location>
    </subcellularLocation>
</comment>
<protein>
    <recommendedName>
        <fullName evidence="10">GDSL esterase/lipase 7</fullName>
    </recommendedName>
</protein>
<dbReference type="Proteomes" id="UP000824890">
    <property type="component" value="Unassembled WGS sequence"/>
</dbReference>
<dbReference type="Gene3D" id="3.40.50.1110">
    <property type="entry name" value="SGNH hydrolase"/>
    <property type="match status" value="1"/>
</dbReference>
<keyword evidence="9" id="KW-1185">Reference proteome</keyword>
<dbReference type="PANTHER" id="PTHR45650">
    <property type="entry name" value="GDSL-LIKE LIPASE/ACYLHYDROLASE-RELATED"/>
    <property type="match status" value="1"/>
</dbReference>
<keyword evidence="3" id="KW-0964">Secreted</keyword>
<dbReference type="PANTHER" id="PTHR45650:SF79">
    <property type="entry name" value="GDSL ESTERASE_LIPASE 7"/>
    <property type="match status" value="1"/>
</dbReference>
<accession>A0ABQ8DQC9</accession>
<dbReference type="InterPro" id="IPR051238">
    <property type="entry name" value="GDSL_esterase/lipase"/>
</dbReference>
<comment type="similarity">
    <text evidence="2">Belongs to the 'GDSL' lipolytic enzyme family.</text>
</comment>
<gene>
    <name evidence="8" type="ORF">HID58_008691</name>
</gene>
<keyword evidence="5" id="KW-0378">Hydrolase</keyword>
<evidence type="ECO:0008006" key="10">
    <source>
        <dbReference type="Google" id="ProtNLM"/>
    </source>
</evidence>
<comment type="caution">
    <text evidence="8">The sequence shown here is derived from an EMBL/GenBank/DDBJ whole genome shotgun (WGS) entry which is preliminary data.</text>
</comment>
<proteinExistence type="inferred from homology"/>
<evidence type="ECO:0000256" key="6">
    <source>
        <dbReference type="ARBA" id="ARBA00022963"/>
    </source>
</evidence>
<keyword evidence="7" id="KW-0443">Lipid metabolism</keyword>
<evidence type="ECO:0000256" key="3">
    <source>
        <dbReference type="ARBA" id="ARBA00022525"/>
    </source>
</evidence>
<evidence type="ECO:0000256" key="2">
    <source>
        <dbReference type="ARBA" id="ARBA00008668"/>
    </source>
</evidence>
<dbReference type="CDD" id="cd01837">
    <property type="entry name" value="SGNH_plant_lipase_like"/>
    <property type="match status" value="1"/>
</dbReference>
<evidence type="ECO:0000256" key="1">
    <source>
        <dbReference type="ARBA" id="ARBA00004613"/>
    </source>
</evidence>